<evidence type="ECO:0000256" key="1">
    <source>
        <dbReference type="SAM" id="MobiDB-lite"/>
    </source>
</evidence>
<proteinExistence type="predicted"/>
<organism evidence="4">
    <name type="scientific">Soboliphyme baturini</name>
    <dbReference type="NCBI Taxonomy" id="241478"/>
    <lineage>
        <taxon>Eukaryota</taxon>
        <taxon>Metazoa</taxon>
        <taxon>Ecdysozoa</taxon>
        <taxon>Nematoda</taxon>
        <taxon>Enoplea</taxon>
        <taxon>Dorylaimia</taxon>
        <taxon>Dioctophymatida</taxon>
        <taxon>Dioctophymatoidea</taxon>
        <taxon>Soboliphymatidae</taxon>
        <taxon>Soboliphyme</taxon>
    </lineage>
</organism>
<gene>
    <name evidence="2" type="ORF">SBAD_LOCUS1878</name>
</gene>
<sequence length="141" mass="15198">MNASLAGSEKRVQATVGVSICCRKDITRPTNRPANRPTDQPTDRRLPALVVADGRGLVGGGGLLPSLVQGTPRPFVLRLPLGPSPDGYPHCVVSSLASPFNKRVGRRRRGGNDELDNYNDEDEEEDEGDDECEINSRASTT</sequence>
<evidence type="ECO:0000313" key="2">
    <source>
        <dbReference type="EMBL" id="VDO95747.1"/>
    </source>
</evidence>
<dbReference type="WBParaSite" id="SBAD_0000196801-mRNA-1">
    <property type="protein sequence ID" value="SBAD_0000196801-mRNA-1"/>
    <property type="gene ID" value="SBAD_0000196801"/>
</dbReference>
<dbReference type="AlphaFoldDB" id="A0A183IE34"/>
<accession>A0A183IE34</accession>
<reference evidence="4" key="1">
    <citation type="submission" date="2016-06" db="UniProtKB">
        <authorList>
            <consortium name="WormBaseParasite"/>
        </authorList>
    </citation>
    <scope>IDENTIFICATION</scope>
</reference>
<feature type="compositionally biased region" description="Polar residues" evidence="1">
    <location>
        <begin position="28"/>
        <end position="40"/>
    </location>
</feature>
<dbReference type="Proteomes" id="UP000270296">
    <property type="component" value="Unassembled WGS sequence"/>
</dbReference>
<feature type="region of interest" description="Disordered" evidence="1">
    <location>
        <begin position="102"/>
        <end position="141"/>
    </location>
</feature>
<dbReference type="EMBL" id="UZAM01006986">
    <property type="protein sequence ID" value="VDO95747.1"/>
    <property type="molecule type" value="Genomic_DNA"/>
</dbReference>
<keyword evidence="3" id="KW-1185">Reference proteome</keyword>
<protein>
    <submittedName>
        <fullName evidence="2 4">Uncharacterized protein</fullName>
    </submittedName>
</protein>
<evidence type="ECO:0000313" key="4">
    <source>
        <dbReference type="WBParaSite" id="SBAD_0000196801-mRNA-1"/>
    </source>
</evidence>
<feature type="compositionally biased region" description="Acidic residues" evidence="1">
    <location>
        <begin position="113"/>
        <end position="133"/>
    </location>
</feature>
<name>A0A183IE34_9BILA</name>
<reference evidence="2 3" key="2">
    <citation type="submission" date="2018-11" db="EMBL/GenBank/DDBJ databases">
        <authorList>
            <consortium name="Pathogen Informatics"/>
        </authorList>
    </citation>
    <scope>NUCLEOTIDE SEQUENCE [LARGE SCALE GENOMIC DNA]</scope>
</reference>
<evidence type="ECO:0000313" key="3">
    <source>
        <dbReference type="Proteomes" id="UP000270296"/>
    </source>
</evidence>
<feature type="region of interest" description="Disordered" evidence="1">
    <location>
        <begin position="27"/>
        <end position="46"/>
    </location>
</feature>